<evidence type="ECO:0000313" key="3">
    <source>
        <dbReference type="Proteomes" id="UP000027002"/>
    </source>
</evidence>
<dbReference type="OrthoDB" id="5392974at2759"/>
<dbReference type="AlphaFoldDB" id="A0A8E5HLQ2"/>
<dbReference type="RefSeq" id="XP_042995280.1">
    <property type="nucleotide sequence ID" value="XM_043139346.1"/>
</dbReference>
<protein>
    <recommendedName>
        <fullName evidence="4">Mg2+ transporter protein, CorA-like/Zinc transport protein ZntB</fullName>
    </recommendedName>
</protein>
<accession>A0A8E5HLQ2</accession>
<dbReference type="Proteomes" id="UP000027002">
    <property type="component" value="Chromosome 2"/>
</dbReference>
<organism evidence="2 3">
    <name type="scientific">Ustilaginoidea virens</name>
    <name type="common">Rice false smut fungus</name>
    <name type="synonym">Villosiclava virens</name>
    <dbReference type="NCBI Taxonomy" id="1159556"/>
    <lineage>
        <taxon>Eukaryota</taxon>
        <taxon>Fungi</taxon>
        <taxon>Dikarya</taxon>
        <taxon>Ascomycota</taxon>
        <taxon>Pezizomycotina</taxon>
        <taxon>Sordariomycetes</taxon>
        <taxon>Hypocreomycetidae</taxon>
        <taxon>Hypocreales</taxon>
        <taxon>Clavicipitaceae</taxon>
        <taxon>Ustilaginoidea</taxon>
    </lineage>
</organism>
<evidence type="ECO:0000256" key="1">
    <source>
        <dbReference type="SAM" id="Phobius"/>
    </source>
</evidence>
<dbReference type="KEGG" id="uvi:66062626"/>
<feature type="transmembrane region" description="Helical" evidence="1">
    <location>
        <begin position="316"/>
        <end position="335"/>
    </location>
</feature>
<proteinExistence type="predicted"/>
<reference evidence="2" key="1">
    <citation type="submission" date="2020-03" db="EMBL/GenBank/DDBJ databases">
        <title>A mixture of massive structural variations and highly conserved coding sequences in Ustilaginoidea virens genome.</title>
        <authorList>
            <person name="Zhang K."/>
            <person name="Zhao Z."/>
            <person name="Zhang Z."/>
            <person name="Li Y."/>
            <person name="Hsiang T."/>
            <person name="Sun W."/>
        </authorList>
    </citation>
    <scope>NUCLEOTIDE SEQUENCE</scope>
    <source>
        <strain evidence="2">UV-8b</strain>
    </source>
</reference>
<dbReference type="GeneID" id="66062626"/>
<evidence type="ECO:0000313" key="2">
    <source>
        <dbReference type="EMBL" id="QUC17607.1"/>
    </source>
</evidence>
<keyword evidence="1" id="KW-0812">Transmembrane</keyword>
<dbReference type="EMBL" id="CP072754">
    <property type="protein sequence ID" value="QUC17607.1"/>
    <property type="molecule type" value="Genomic_DNA"/>
</dbReference>
<keyword evidence="1" id="KW-0472">Membrane</keyword>
<keyword evidence="1" id="KW-1133">Transmembrane helix</keyword>
<evidence type="ECO:0008006" key="4">
    <source>
        <dbReference type="Google" id="ProtNLM"/>
    </source>
</evidence>
<dbReference type="Gene3D" id="1.20.58.340">
    <property type="entry name" value="Magnesium transport protein CorA, transmembrane region"/>
    <property type="match status" value="1"/>
</dbReference>
<gene>
    <name evidence="2" type="ORF">UV8b_01848</name>
</gene>
<sequence>MQRFAPLDFPGDGSLVGLFHHYDIPADFLTERLKVSWFHYLCKNIDVEQVSPHAGPSIVESHPANAEPLSQDNWTWLRSAFFLKSGVGGPPAPCITLVCFGASASLEQRFRDLAASPSWTQCLDAPYNLLVVVLDELFLEMNDQAWRLADVFRTIEQAALRDFAKTSRVWITPSRQDIVGLHNIAKQCFYLREAFDAIDLTVQELVQQHLRIWPDSPARQSTSSLLRYKLGLFRSVNLRLASLDRRIANIHSLSFNLRTAQDSRVMQKDSNAIKSITLLAFVFLPASTVAAVFSTPFFSADDGASPKRLVVSENVWMFWSVVVPLTVVVVVLWLAHDRITVRRWEKALQRRGEDK</sequence>
<keyword evidence="3" id="KW-1185">Reference proteome</keyword>
<feature type="transmembrane region" description="Helical" evidence="1">
    <location>
        <begin position="276"/>
        <end position="296"/>
    </location>
</feature>
<name>A0A8E5HLQ2_USTVR</name>